<evidence type="ECO:0000313" key="2">
    <source>
        <dbReference type="Proteomes" id="UP000325787"/>
    </source>
</evidence>
<dbReference type="AlphaFoldDB" id="A0A5Q0GTT8"/>
<gene>
    <name evidence="1" type="ORF">EKG83_07745</name>
</gene>
<accession>A0A5Q0GTT8</accession>
<organism evidence="1 2">
    <name type="scientific">Saccharothrix syringae</name>
    <name type="common">Nocardiopsis syringae</name>
    <dbReference type="NCBI Taxonomy" id="103733"/>
    <lineage>
        <taxon>Bacteria</taxon>
        <taxon>Bacillati</taxon>
        <taxon>Actinomycetota</taxon>
        <taxon>Actinomycetes</taxon>
        <taxon>Pseudonocardiales</taxon>
        <taxon>Pseudonocardiaceae</taxon>
        <taxon>Saccharothrix</taxon>
    </lineage>
</organism>
<name>A0A5Q0GTT8_SACSY</name>
<keyword evidence="2" id="KW-1185">Reference proteome</keyword>
<dbReference type="RefSeq" id="WP_084715896.1">
    <property type="nucleotide sequence ID" value="NZ_CP034550.1"/>
</dbReference>
<protein>
    <submittedName>
        <fullName evidence="1">Uncharacterized protein</fullName>
    </submittedName>
</protein>
<sequence>MKLTLVAGNSPCDDRNCPTIYATDRGTIAVQGALVPDTGDVTPPDGEAVVEIPLDLLVAAARAVG</sequence>
<evidence type="ECO:0000313" key="1">
    <source>
        <dbReference type="EMBL" id="QFZ17379.1"/>
    </source>
</evidence>
<proteinExistence type="predicted"/>
<dbReference type="Proteomes" id="UP000325787">
    <property type="component" value="Chromosome"/>
</dbReference>
<dbReference type="KEGG" id="ssyi:EKG83_07745"/>
<dbReference type="EMBL" id="CP034550">
    <property type="protein sequence ID" value="QFZ17379.1"/>
    <property type="molecule type" value="Genomic_DNA"/>
</dbReference>
<dbReference type="OrthoDB" id="3431675at2"/>
<reference evidence="2" key="1">
    <citation type="journal article" date="2021" name="Curr. Microbiol.">
        <title>Complete genome of nocamycin-producing strain Saccharothrix syringae NRRL B-16468 reveals the biosynthetic potential for secondary metabolites.</title>
        <authorList>
            <person name="Mo X."/>
            <person name="Yang S."/>
        </authorList>
    </citation>
    <scope>NUCLEOTIDE SEQUENCE [LARGE SCALE GENOMIC DNA]</scope>
    <source>
        <strain evidence="2">ATCC 51364 / DSM 43886 / JCM 6844 / KCTC 9398 / NBRC 14523 / NRRL B-16468 / INA 2240</strain>
    </source>
</reference>